<evidence type="ECO:0000313" key="8">
    <source>
        <dbReference type="Proteomes" id="UP001383192"/>
    </source>
</evidence>
<dbReference type="AlphaFoldDB" id="A0AAW0BB01"/>
<gene>
    <name evidence="7" type="ORF">VNI00_016731</name>
</gene>
<evidence type="ECO:0000256" key="1">
    <source>
        <dbReference type="ARBA" id="ARBA00005466"/>
    </source>
</evidence>
<sequence length="488" mass="52278">MNGRLLAITYFSLSCAALVYGTPVAACNALQSALPGRVFFPGSEGYMNDNEHYSQSSSQNSTCSVEPETSDDVALILRTVATGNTKSPFAIKGAGHTGNPGFSSTTGVQVSLSRFNDVAYDESQSTVKIGAGLAWDEVYARLEPHGVKVVGGRVPGVGVAGFLLGGGYSFFTDQYGLAVDTIVSHDLVLPNGTFVEVNEQTAPDLFFALKGGFNNFGVVTSFTLKAFPQTDVWVASVAYPFNASDAVHRATENFAFNNTDLKAVALPFYGAPSFNETSISAVLFYDAPTPPSGIFQDYLSIPGAVVGVSGTMSLPDAVVNLNGAFGSLNPPRTIRHTVPVSHYTVGILDEMKTQFEKIVSDAAAANRNFVLIDMSPESFIQPNAHSTDSAYPHPPGRFVCPTVLEAHYINAADDEYFINAVQEAQQAIHARAIEEGQSFPDDILYNNYVPADTPLELLYGDNLERLREIRSQVDPENVMGLAGGFKIE</sequence>
<dbReference type="EMBL" id="JAYKXP010000138">
    <property type="protein sequence ID" value="KAK7023513.1"/>
    <property type="molecule type" value="Genomic_DNA"/>
</dbReference>
<feature type="domain" description="FAD-binding PCMH-type" evidence="6">
    <location>
        <begin position="57"/>
        <end position="229"/>
    </location>
</feature>
<comment type="caution">
    <text evidence="7">The sequence shown here is derived from an EMBL/GenBank/DDBJ whole genome shotgun (WGS) entry which is preliminary data.</text>
</comment>
<dbReference type="InterPro" id="IPR016169">
    <property type="entry name" value="FAD-bd_PCMH_sub2"/>
</dbReference>
<dbReference type="PANTHER" id="PTHR42973">
    <property type="entry name" value="BINDING OXIDOREDUCTASE, PUTATIVE (AFU_ORTHOLOGUE AFUA_1G17690)-RELATED"/>
    <property type="match status" value="1"/>
</dbReference>
<evidence type="ECO:0000256" key="3">
    <source>
        <dbReference type="ARBA" id="ARBA00022827"/>
    </source>
</evidence>
<dbReference type="InterPro" id="IPR036318">
    <property type="entry name" value="FAD-bd_PCMH-like_sf"/>
</dbReference>
<dbReference type="InterPro" id="IPR050416">
    <property type="entry name" value="FAD-linked_Oxidoreductase"/>
</dbReference>
<dbReference type="InterPro" id="IPR016166">
    <property type="entry name" value="FAD-bd_PCMH"/>
</dbReference>
<reference evidence="7 8" key="1">
    <citation type="submission" date="2024-01" db="EMBL/GenBank/DDBJ databases">
        <title>A draft genome for a cacao thread blight-causing isolate of Paramarasmius palmivorus.</title>
        <authorList>
            <person name="Baruah I.K."/>
            <person name="Bukari Y."/>
            <person name="Amoako-Attah I."/>
            <person name="Meinhardt L.W."/>
            <person name="Bailey B.A."/>
            <person name="Cohen S.P."/>
        </authorList>
    </citation>
    <scope>NUCLEOTIDE SEQUENCE [LARGE SCALE GENOMIC DNA]</scope>
    <source>
        <strain evidence="7 8">GH-12</strain>
    </source>
</reference>
<keyword evidence="4" id="KW-0560">Oxidoreductase</keyword>
<keyword evidence="8" id="KW-1185">Reference proteome</keyword>
<dbReference type="PANTHER" id="PTHR42973:SF13">
    <property type="entry name" value="FAD-BINDING PCMH-TYPE DOMAIN-CONTAINING PROTEIN"/>
    <property type="match status" value="1"/>
</dbReference>
<evidence type="ECO:0000256" key="5">
    <source>
        <dbReference type="SAM" id="SignalP"/>
    </source>
</evidence>
<comment type="similarity">
    <text evidence="1">Belongs to the oxygen-dependent FAD-linked oxidoreductase family.</text>
</comment>
<dbReference type="InterPro" id="IPR012951">
    <property type="entry name" value="BBE"/>
</dbReference>
<dbReference type="Pfam" id="PF01565">
    <property type="entry name" value="FAD_binding_4"/>
    <property type="match status" value="1"/>
</dbReference>
<keyword evidence="3" id="KW-0274">FAD</keyword>
<feature type="signal peptide" evidence="5">
    <location>
        <begin position="1"/>
        <end position="21"/>
    </location>
</feature>
<proteinExistence type="inferred from homology"/>
<dbReference type="GO" id="GO:0071949">
    <property type="term" value="F:FAD binding"/>
    <property type="evidence" value="ECO:0007669"/>
    <property type="project" value="InterPro"/>
</dbReference>
<keyword evidence="2" id="KW-0285">Flavoprotein</keyword>
<accession>A0AAW0BB01</accession>
<feature type="chain" id="PRO_5043990321" description="FAD-binding PCMH-type domain-containing protein" evidence="5">
    <location>
        <begin position="22"/>
        <end position="488"/>
    </location>
</feature>
<protein>
    <recommendedName>
        <fullName evidence="6">FAD-binding PCMH-type domain-containing protein</fullName>
    </recommendedName>
</protein>
<dbReference type="Gene3D" id="3.30.465.10">
    <property type="match status" value="1"/>
</dbReference>
<dbReference type="Pfam" id="PF08031">
    <property type="entry name" value="BBE"/>
    <property type="match status" value="1"/>
</dbReference>
<dbReference type="Proteomes" id="UP001383192">
    <property type="component" value="Unassembled WGS sequence"/>
</dbReference>
<name>A0AAW0BB01_9AGAR</name>
<dbReference type="GO" id="GO:0016491">
    <property type="term" value="F:oxidoreductase activity"/>
    <property type="evidence" value="ECO:0007669"/>
    <property type="project" value="UniProtKB-KW"/>
</dbReference>
<dbReference type="PROSITE" id="PS51257">
    <property type="entry name" value="PROKAR_LIPOPROTEIN"/>
    <property type="match status" value="1"/>
</dbReference>
<dbReference type="SUPFAM" id="SSF56176">
    <property type="entry name" value="FAD-binding/transporter-associated domain-like"/>
    <property type="match status" value="1"/>
</dbReference>
<evidence type="ECO:0000313" key="7">
    <source>
        <dbReference type="EMBL" id="KAK7023513.1"/>
    </source>
</evidence>
<evidence type="ECO:0000256" key="4">
    <source>
        <dbReference type="ARBA" id="ARBA00023002"/>
    </source>
</evidence>
<organism evidence="7 8">
    <name type="scientific">Paramarasmius palmivorus</name>
    <dbReference type="NCBI Taxonomy" id="297713"/>
    <lineage>
        <taxon>Eukaryota</taxon>
        <taxon>Fungi</taxon>
        <taxon>Dikarya</taxon>
        <taxon>Basidiomycota</taxon>
        <taxon>Agaricomycotina</taxon>
        <taxon>Agaricomycetes</taxon>
        <taxon>Agaricomycetidae</taxon>
        <taxon>Agaricales</taxon>
        <taxon>Marasmiineae</taxon>
        <taxon>Marasmiaceae</taxon>
        <taxon>Paramarasmius</taxon>
    </lineage>
</organism>
<evidence type="ECO:0000259" key="6">
    <source>
        <dbReference type="PROSITE" id="PS51387"/>
    </source>
</evidence>
<dbReference type="PROSITE" id="PS51387">
    <property type="entry name" value="FAD_PCMH"/>
    <property type="match status" value="1"/>
</dbReference>
<evidence type="ECO:0000256" key="2">
    <source>
        <dbReference type="ARBA" id="ARBA00022630"/>
    </source>
</evidence>
<dbReference type="InterPro" id="IPR006094">
    <property type="entry name" value="Oxid_FAD_bind_N"/>
</dbReference>
<keyword evidence="5" id="KW-0732">Signal</keyword>